<dbReference type="AlphaFoldDB" id="A0AA88KIP5"/>
<dbReference type="EMBL" id="PYSW02000047">
    <property type="protein sequence ID" value="KAG2374152.1"/>
    <property type="molecule type" value="Genomic_DNA"/>
</dbReference>
<dbReference type="Proteomes" id="UP000816034">
    <property type="component" value="Unassembled WGS sequence"/>
</dbReference>
<organism evidence="2 3">
    <name type="scientific">Naegleria lovaniensis</name>
    <name type="common">Amoeba</name>
    <dbReference type="NCBI Taxonomy" id="51637"/>
    <lineage>
        <taxon>Eukaryota</taxon>
        <taxon>Discoba</taxon>
        <taxon>Heterolobosea</taxon>
        <taxon>Tetramitia</taxon>
        <taxon>Eutetramitia</taxon>
        <taxon>Vahlkampfiidae</taxon>
        <taxon>Naegleria</taxon>
    </lineage>
</organism>
<feature type="compositionally biased region" description="Low complexity" evidence="1">
    <location>
        <begin position="228"/>
        <end position="240"/>
    </location>
</feature>
<feature type="region of interest" description="Disordered" evidence="1">
    <location>
        <begin position="77"/>
        <end position="101"/>
    </location>
</feature>
<accession>A0AA88KIP5</accession>
<keyword evidence="3" id="KW-1185">Reference proteome</keyword>
<comment type="caution">
    <text evidence="2">The sequence shown here is derived from an EMBL/GenBank/DDBJ whole genome shotgun (WGS) entry which is preliminary data.</text>
</comment>
<protein>
    <submittedName>
        <fullName evidence="2">Uncharacterized protein</fullName>
    </submittedName>
</protein>
<feature type="region of interest" description="Disordered" evidence="1">
    <location>
        <begin position="218"/>
        <end position="240"/>
    </location>
</feature>
<evidence type="ECO:0000256" key="1">
    <source>
        <dbReference type="SAM" id="MobiDB-lite"/>
    </source>
</evidence>
<feature type="compositionally biased region" description="Polar residues" evidence="1">
    <location>
        <begin position="90"/>
        <end position="100"/>
    </location>
</feature>
<dbReference type="RefSeq" id="XP_044543326.1">
    <property type="nucleotide sequence ID" value="XM_044686594.1"/>
</dbReference>
<evidence type="ECO:0000313" key="2">
    <source>
        <dbReference type="EMBL" id="KAG2374152.1"/>
    </source>
</evidence>
<feature type="compositionally biased region" description="Polar residues" evidence="1">
    <location>
        <begin position="218"/>
        <end position="227"/>
    </location>
</feature>
<proteinExistence type="predicted"/>
<reference evidence="2 3" key="1">
    <citation type="journal article" date="2018" name="BMC Genomics">
        <title>The genome of Naegleria lovaniensis, the basis for a comparative approach to unravel pathogenicity factors of the human pathogenic amoeba N. fowleri.</title>
        <authorList>
            <person name="Liechti N."/>
            <person name="Schurch N."/>
            <person name="Bruggmann R."/>
            <person name="Wittwer M."/>
        </authorList>
    </citation>
    <scope>NUCLEOTIDE SEQUENCE [LARGE SCALE GENOMIC DNA]</scope>
    <source>
        <strain evidence="2 3">ATCC 30569</strain>
    </source>
</reference>
<gene>
    <name evidence="2" type="ORF">C9374_010989</name>
</gene>
<feature type="compositionally biased region" description="Low complexity" evidence="1">
    <location>
        <begin position="151"/>
        <end position="167"/>
    </location>
</feature>
<sequence>MSNELKSQTPCNYGSTHVDLYDDEHTPRSAFTNHDDEIDEQHSFPVLCDSQLIHEETHDESRCNIQSPTNCNLNTRETRKQRNTTKQQQLSKVIQPGTSVTPPPLFTNFKISKPKKLRMTQYTVSKGKLTTIRKNDLIERSCISTTGNEHSPSNPTQQPPSIQNQQPQERIEPIIHSNTILRALLLGLFCGMHLQWQHAGMSILNNVPVGFKSETMASPANNATSEESITSFNQTPTTTTRRLVRTSISIQELLN</sequence>
<feature type="region of interest" description="Disordered" evidence="1">
    <location>
        <begin position="144"/>
        <end position="167"/>
    </location>
</feature>
<evidence type="ECO:0000313" key="3">
    <source>
        <dbReference type="Proteomes" id="UP000816034"/>
    </source>
</evidence>
<dbReference type="GeneID" id="68103443"/>
<name>A0AA88KIP5_NAELO</name>